<organism evidence="4">
    <name type="scientific">Tanacetum cinerariifolium</name>
    <name type="common">Dalmatian daisy</name>
    <name type="synonym">Chrysanthemum cinerariifolium</name>
    <dbReference type="NCBI Taxonomy" id="118510"/>
    <lineage>
        <taxon>Eukaryota</taxon>
        <taxon>Viridiplantae</taxon>
        <taxon>Streptophyta</taxon>
        <taxon>Embryophyta</taxon>
        <taxon>Tracheophyta</taxon>
        <taxon>Spermatophyta</taxon>
        <taxon>Magnoliopsida</taxon>
        <taxon>eudicotyledons</taxon>
        <taxon>Gunneridae</taxon>
        <taxon>Pentapetalae</taxon>
        <taxon>asterids</taxon>
        <taxon>campanulids</taxon>
        <taxon>Asterales</taxon>
        <taxon>Asteraceae</taxon>
        <taxon>Asteroideae</taxon>
        <taxon>Anthemideae</taxon>
        <taxon>Anthemidinae</taxon>
        <taxon>Tanacetum</taxon>
    </lineage>
</organism>
<sequence length="654" mass="74179">MDVKSAFLYGTIEEDVYVCQPPGFQDPDYLDKEKIDQTLFIKKKKGDILLVRVYVDDIIFRSTNKDLCKAFEKLMKDKFQMSSMGELTFFLGLQVKQKQDGIFISQDKYVAEILRKFGLTDGKSTSTPIDTEKPLLKDSDGEDVDVHTYRSMIGSLMYLTSSRPDIMFIINAVSSKLMLFGLTITVVHLMLLGHKTNDVVRLQALIDRRKVIITEDTVRQALRLDDVDSIDCLPNEEIFAELARMGYEKPSTKLTFYKAFLSAQWKFLIHTILQCMSAKRTSWNEFSSSMDSTVICLAIVHDDVADDVANADAETTPLSPTPATTPPTQQELIPSSSQVESTLPPSPHQSLIAQLSSPLPQQPPSHDANISMALLNQLLDTCATLTKKVGNLEQDKIAQAIEITKLKQRVRRLKKKRKLKASRLKRLKKKYDKAEPAEVEEVLEVVTTAKLITEVVTTATTPITVALIPKASAPRRRRGVIIQDPKEAATTSLSVQSEVKTKDKGKGIIVEDPKPLKRQAQIEQDEAFARELEAELDANINWNELIDQIEEEDGKRKGKNLEQEATKKQKIDEEVEELKTHLQIVPNDEDYVYTEATTLAFDYQIHHEHNKPYYKIIIADGTHQLFLSFITLLKNFDREDLEMLWKIVQEKFAS</sequence>
<dbReference type="InterPro" id="IPR013103">
    <property type="entry name" value="RVT_2"/>
</dbReference>
<proteinExistence type="predicted"/>
<dbReference type="SUPFAM" id="SSF56672">
    <property type="entry name" value="DNA/RNA polymerases"/>
    <property type="match status" value="1"/>
</dbReference>
<evidence type="ECO:0000259" key="3">
    <source>
        <dbReference type="Pfam" id="PF07727"/>
    </source>
</evidence>
<protein>
    <submittedName>
        <fullName evidence="4">Copia protein</fullName>
    </submittedName>
</protein>
<accession>A0A6L2N181</accession>
<evidence type="ECO:0000313" key="4">
    <source>
        <dbReference type="EMBL" id="GEU78415.1"/>
    </source>
</evidence>
<dbReference type="InterPro" id="IPR043502">
    <property type="entry name" value="DNA/RNA_pol_sf"/>
</dbReference>
<feature type="coiled-coil region" evidence="1">
    <location>
        <begin position="375"/>
        <end position="430"/>
    </location>
</feature>
<feature type="compositionally biased region" description="Polar residues" evidence="2">
    <location>
        <begin position="329"/>
        <end position="343"/>
    </location>
</feature>
<name>A0A6L2N181_TANCI</name>
<keyword evidence="1" id="KW-0175">Coiled coil</keyword>
<reference evidence="4" key="1">
    <citation type="journal article" date="2019" name="Sci. Rep.">
        <title>Draft genome of Tanacetum cinerariifolium, the natural source of mosquito coil.</title>
        <authorList>
            <person name="Yamashiro T."/>
            <person name="Shiraishi A."/>
            <person name="Satake H."/>
            <person name="Nakayama K."/>
        </authorList>
    </citation>
    <scope>NUCLEOTIDE SEQUENCE</scope>
</reference>
<feature type="domain" description="Reverse transcriptase Ty1/copia-type" evidence="3">
    <location>
        <begin position="32"/>
        <end position="129"/>
    </location>
</feature>
<evidence type="ECO:0000256" key="1">
    <source>
        <dbReference type="SAM" id="Coils"/>
    </source>
</evidence>
<dbReference type="EMBL" id="BKCJ010007668">
    <property type="protein sequence ID" value="GEU78415.1"/>
    <property type="molecule type" value="Genomic_DNA"/>
</dbReference>
<feature type="coiled-coil region" evidence="1">
    <location>
        <begin position="532"/>
        <end position="581"/>
    </location>
</feature>
<comment type="caution">
    <text evidence="4">The sequence shown here is derived from an EMBL/GenBank/DDBJ whole genome shotgun (WGS) entry which is preliminary data.</text>
</comment>
<evidence type="ECO:0000256" key="2">
    <source>
        <dbReference type="SAM" id="MobiDB-lite"/>
    </source>
</evidence>
<dbReference type="Pfam" id="PF07727">
    <property type="entry name" value="RVT_2"/>
    <property type="match status" value="1"/>
</dbReference>
<feature type="region of interest" description="Disordered" evidence="2">
    <location>
        <begin position="313"/>
        <end position="351"/>
    </location>
</feature>
<dbReference type="AlphaFoldDB" id="A0A6L2N181"/>
<gene>
    <name evidence="4" type="ORF">Tci_050393</name>
</gene>